<dbReference type="KEGG" id="dpc:A6048_03370"/>
<dbReference type="EMBL" id="CP015453">
    <property type="protein sequence ID" value="AWH94700.1"/>
    <property type="molecule type" value="Genomic_DNA"/>
</dbReference>
<evidence type="ECO:0000313" key="1">
    <source>
        <dbReference type="EMBL" id="AWH94700.1"/>
    </source>
</evidence>
<organism evidence="1 2">
    <name type="scientific">Dietzia psychralcaliphila</name>
    <dbReference type="NCBI Taxonomy" id="139021"/>
    <lineage>
        <taxon>Bacteria</taxon>
        <taxon>Bacillati</taxon>
        <taxon>Actinomycetota</taxon>
        <taxon>Actinomycetes</taxon>
        <taxon>Mycobacteriales</taxon>
        <taxon>Dietziaceae</taxon>
        <taxon>Dietzia</taxon>
    </lineage>
</organism>
<dbReference type="AlphaFoldDB" id="A0AAD0JNQ8"/>
<dbReference type="Proteomes" id="UP000244903">
    <property type="component" value="Chromosome"/>
</dbReference>
<name>A0AAD0JNQ8_9ACTN</name>
<protein>
    <submittedName>
        <fullName evidence="1">Uncharacterized protein</fullName>
    </submittedName>
</protein>
<evidence type="ECO:0000313" key="2">
    <source>
        <dbReference type="Proteomes" id="UP000244903"/>
    </source>
</evidence>
<proteinExistence type="predicted"/>
<gene>
    <name evidence="1" type="ORF">A6048_03370</name>
</gene>
<reference evidence="1 2" key="1">
    <citation type="submission" date="2016-04" db="EMBL/GenBank/DDBJ databases">
        <title>Complete genome sequence of the haloalkaliphilic hydrocarbon-degrading bacterium Dietzia psychralcaliphila ILA-1T, isolated from a drain of a fish product-processing plant.</title>
        <authorList>
            <person name="Zhao J."/>
            <person name="Hu B."/>
            <person name="Geng S."/>
            <person name="Nie Y."/>
            <person name="Tang Y."/>
        </authorList>
    </citation>
    <scope>NUCLEOTIDE SEQUENCE [LARGE SCALE GENOMIC DNA]</scope>
    <source>
        <strain evidence="1 2">ILA-1</strain>
    </source>
</reference>
<sequence length="65" mass="6729">MRLSGGGEAEIADDTRLVVSGAGAPKCSVLVRKGSTLEVRDGVLEVTDAVETRAVDPESCVLTKI</sequence>
<accession>A0AAD0JNQ8</accession>
<keyword evidence="2" id="KW-1185">Reference proteome</keyword>